<protein>
    <submittedName>
        <fullName evidence="2">DUF397 domain-containing protein</fullName>
    </submittedName>
</protein>
<keyword evidence="3" id="KW-1185">Reference proteome</keyword>
<accession>A0ABW2CWS9</accession>
<proteinExistence type="predicted"/>
<feature type="domain" description="DUF397" evidence="1">
    <location>
        <begin position="3"/>
        <end position="54"/>
    </location>
</feature>
<dbReference type="RefSeq" id="WP_309240238.1">
    <property type="nucleotide sequence ID" value="NZ_JBHSXE010000001.1"/>
</dbReference>
<name>A0ABW2CWS9_9ACTN</name>
<dbReference type="Pfam" id="PF04149">
    <property type="entry name" value="DUF397"/>
    <property type="match status" value="1"/>
</dbReference>
<reference evidence="3" key="1">
    <citation type="journal article" date="2019" name="Int. J. Syst. Evol. Microbiol.">
        <title>The Global Catalogue of Microorganisms (GCM) 10K type strain sequencing project: providing services to taxonomists for standard genome sequencing and annotation.</title>
        <authorList>
            <consortium name="The Broad Institute Genomics Platform"/>
            <consortium name="The Broad Institute Genome Sequencing Center for Infectious Disease"/>
            <person name="Wu L."/>
            <person name="Ma J."/>
        </authorList>
    </citation>
    <scope>NUCLEOTIDE SEQUENCE [LARGE SCALE GENOMIC DNA]</scope>
    <source>
        <strain evidence="3">JCM 3369</strain>
    </source>
</reference>
<evidence type="ECO:0000313" key="3">
    <source>
        <dbReference type="Proteomes" id="UP001596380"/>
    </source>
</evidence>
<evidence type="ECO:0000259" key="1">
    <source>
        <dbReference type="Pfam" id="PF04149"/>
    </source>
</evidence>
<gene>
    <name evidence="2" type="ORF">ACFQKB_41520</name>
</gene>
<dbReference type="Proteomes" id="UP001596380">
    <property type="component" value="Unassembled WGS sequence"/>
</dbReference>
<comment type="caution">
    <text evidence="2">The sequence shown here is derived from an EMBL/GenBank/DDBJ whole genome shotgun (WGS) entry which is preliminary data.</text>
</comment>
<evidence type="ECO:0000313" key="2">
    <source>
        <dbReference type="EMBL" id="MFC6886297.1"/>
    </source>
</evidence>
<sequence>MVVWRKSSRSGGNGNCVEVAASGRGAVVRDSKHSEGAYLSLSASEWRALIEGVKSGRHDLA</sequence>
<dbReference type="InterPro" id="IPR007278">
    <property type="entry name" value="DUF397"/>
</dbReference>
<dbReference type="EMBL" id="JBHSXS010000051">
    <property type="protein sequence ID" value="MFC6886297.1"/>
    <property type="molecule type" value="Genomic_DNA"/>
</dbReference>
<organism evidence="2 3">
    <name type="scientific">Actinomadura yumaensis</name>
    <dbReference type="NCBI Taxonomy" id="111807"/>
    <lineage>
        <taxon>Bacteria</taxon>
        <taxon>Bacillati</taxon>
        <taxon>Actinomycetota</taxon>
        <taxon>Actinomycetes</taxon>
        <taxon>Streptosporangiales</taxon>
        <taxon>Thermomonosporaceae</taxon>
        <taxon>Actinomadura</taxon>
    </lineage>
</organism>